<dbReference type="InterPro" id="IPR006311">
    <property type="entry name" value="TAT_signal"/>
</dbReference>
<dbReference type="RefSeq" id="WP_307487710.1">
    <property type="nucleotide sequence ID" value="NZ_JAUSSY010000001.1"/>
</dbReference>
<dbReference type="SUPFAM" id="SSF81296">
    <property type="entry name" value="E set domains"/>
    <property type="match status" value="1"/>
</dbReference>
<dbReference type="InterPro" id="IPR007348">
    <property type="entry name" value="CopC_dom"/>
</dbReference>
<evidence type="ECO:0000256" key="2">
    <source>
        <dbReference type="ARBA" id="ARBA00022723"/>
    </source>
</evidence>
<keyword evidence="3 7" id="KW-0732">Signal</keyword>
<keyword evidence="4" id="KW-0186">Copper</keyword>
<organism evidence="9 10">
    <name type="scientific">Pseudarthrobacter defluvii</name>
    <dbReference type="NCBI Taxonomy" id="410837"/>
    <lineage>
        <taxon>Bacteria</taxon>
        <taxon>Bacillati</taxon>
        <taxon>Actinomycetota</taxon>
        <taxon>Actinomycetes</taxon>
        <taxon>Micrococcales</taxon>
        <taxon>Micrococcaceae</taxon>
        <taxon>Pseudarthrobacter</taxon>
    </lineage>
</organism>
<dbReference type="InterPro" id="IPR032694">
    <property type="entry name" value="CopC/D"/>
</dbReference>
<name>A0ABT9UBM3_9MICC</name>
<dbReference type="Proteomes" id="UP001226389">
    <property type="component" value="Unassembled WGS sequence"/>
</dbReference>
<feature type="transmembrane region" description="Helical" evidence="6">
    <location>
        <begin position="173"/>
        <end position="195"/>
    </location>
</feature>
<feature type="domain" description="CopC" evidence="8">
    <location>
        <begin position="32"/>
        <end position="124"/>
    </location>
</feature>
<reference evidence="9 10" key="1">
    <citation type="submission" date="2023-07" db="EMBL/GenBank/DDBJ databases">
        <title>Sorghum-associated microbial communities from plants grown in Nebraska, USA.</title>
        <authorList>
            <person name="Schachtman D."/>
        </authorList>
    </citation>
    <scope>NUCLEOTIDE SEQUENCE [LARGE SCALE GENOMIC DNA]</scope>
    <source>
        <strain evidence="9 10">DS994</strain>
    </source>
</reference>
<dbReference type="PANTHER" id="PTHR34820">
    <property type="entry name" value="INNER MEMBRANE PROTEIN YEBZ"/>
    <property type="match status" value="1"/>
</dbReference>
<evidence type="ECO:0000313" key="9">
    <source>
        <dbReference type="EMBL" id="MDQ0117036.1"/>
    </source>
</evidence>
<keyword evidence="10" id="KW-1185">Reference proteome</keyword>
<proteinExistence type="predicted"/>
<gene>
    <name evidence="9" type="ORF">J2T22_000196</name>
</gene>
<keyword evidence="6" id="KW-0812">Transmembrane</keyword>
<evidence type="ECO:0000256" key="5">
    <source>
        <dbReference type="SAM" id="MobiDB-lite"/>
    </source>
</evidence>
<evidence type="ECO:0000256" key="7">
    <source>
        <dbReference type="SAM" id="SignalP"/>
    </source>
</evidence>
<feature type="chain" id="PRO_5045606026" evidence="7">
    <location>
        <begin position="32"/>
        <end position="217"/>
    </location>
</feature>
<feature type="compositionally biased region" description="Low complexity" evidence="5">
    <location>
        <begin position="127"/>
        <end position="148"/>
    </location>
</feature>
<dbReference type="InterPro" id="IPR014755">
    <property type="entry name" value="Cu-Rt/internalin_Ig-like"/>
</dbReference>
<dbReference type="PANTHER" id="PTHR34820:SF4">
    <property type="entry name" value="INNER MEMBRANE PROTEIN YEBZ"/>
    <property type="match status" value="1"/>
</dbReference>
<dbReference type="PROSITE" id="PS51318">
    <property type="entry name" value="TAT"/>
    <property type="match status" value="1"/>
</dbReference>
<feature type="region of interest" description="Disordered" evidence="5">
    <location>
        <begin position="127"/>
        <end position="167"/>
    </location>
</feature>
<evidence type="ECO:0000313" key="10">
    <source>
        <dbReference type="Proteomes" id="UP001226389"/>
    </source>
</evidence>
<sequence>MRQVRRQLLSLVLGLFVLAAAALGLAGPASAHDAAESTSPAQGAALAVPPAEVSVTFSNKPLGIGSSFSIKDAGGTEWADGSVQIVDNVATQKLRPGGPAGTYTVAWRVVSSDSHPIEGTFTFTAASGAPGAASSGTPTAGSSTAAGAVPGMGTAQPGVTEEASEPAGAGEPFQWSIVIFAVVAVGLLVALGVLARRRLTGDGDTEDDGEAGDRAAE</sequence>
<keyword evidence="2" id="KW-0479">Metal-binding</keyword>
<comment type="subcellular location">
    <subcellularLocation>
        <location evidence="1">Cell envelope</location>
    </subcellularLocation>
</comment>
<keyword evidence="6" id="KW-0472">Membrane</keyword>
<dbReference type="Gene3D" id="2.60.40.1220">
    <property type="match status" value="1"/>
</dbReference>
<evidence type="ECO:0000256" key="1">
    <source>
        <dbReference type="ARBA" id="ARBA00004196"/>
    </source>
</evidence>
<comment type="caution">
    <text evidence="9">The sequence shown here is derived from an EMBL/GenBank/DDBJ whole genome shotgun (WGS) entry which is preliminary data.</text>
</comment>
<keyword evidence="6" id="KW-1133">Transmembrane helix</keyword>
<evidence type="ECO:0000256" key="6">
    <source>
        <dbReference type="SAM" id="Phobius"/>
    </source>
</evidence>
<accession>A0ABT9UBM3</accession>
<feature type="signal peptide" evidence="7">
    <location>
        <begin position="1"/>
        <end position="31"/>
    </location>
</feature>
<dbReference type="InterPro" id="IPR014756">
    <property type="entry name" value="Ig_E-set"/>
</dbReference>
<protein>
    <submittedName>
        <fullName evidence="9">Methionine-rich copper-binding protein CopC</fullName>
    </submittedName>
</protein>
<dbReference type="Pfam" id="PF04234">
    <property type="entry name" value="CopC"/>
    <property type="match status" value="1"/>
</dbReference>
<dbReference type="EMBL" id="JAUSSY010000001">
    <property type="protein sequence ID" value="MDQ0117036.1"/>
    <property type="molecule type" value="Genomic_DNA"/>
</dbReference>
<evidence type="ECO:0000256" key="3">
    <source>
        <dbReference type="ARBA" id="ARBA00022729"/>
    </source>
</evidence>
<evidence type="ECO:0000256" key="4">
    <source>
        <dbReference type="ARBA" id="ARBA00023008"/>
    </source>
</evidence>
<evidence type="ECO:0000259" key="8">
    <source>
        <dbReference type="Pfam" id="PF04234"/>
    </source>
</evidence>